<dbReference type="EMBL" id="JAFNEN010006411">
    <property type="protein sequence ID" value="KAG8155987.1"/>
    <property type="molecule type" value="Genomic_DNA"/>
</dbReference>
<accession>A0AAV6TE57</accession>
<protein>
    <submittedName>
        <fullName evidence="2">Uncharacterized protein</fullName>
    </submittedName>
</protein>
<sequence length="159" mass="18901">AAIVDHSKHVSQNLLKDNRNVHGEIVANKSLDSFLWKISTEMLTAEQMEDAFLIPHNDTFLLRRKLLSEICKLRNELEREKLNYNLKKQVFEQEIFFLSEKHRIGLSKLSEKRRKCIVLRDKKNRLNSELKNINSLIERERNIKDKQITQFQQSELEIS</sequence>
<dbReference type="AlphaFoldDB" id="A0AAV6TE57"/>
<keyword evidence="1" id="KW-0175">Coiled coil</keyword>
<evidence type="ECO:0000256" key="1">
    <source>
        <dbReference type="SAM" id="Coils"/>
    </source>
</evidence>
<feature type="non-terminal residue" evidence="2">
    <location>
        <position position="1"/>
    </location>
</feature>
<comment type="caution">
    <text evidence="2">The sequence shown here is derived from an EMBL/GenBank/DDBJ whole genome shotgun (WGS) entry which is preliminary data.</text>
</comment>
<dbReference type="Proteomes" id="UP000827092">
    <property type="component" value="Unassembled WGS sequence"/>
</dbReference>
<reference evidence="2 3" key="1">
    <citation type="journal article" date="2022" name="Nat. Ecol. Evol.">
        <title>A masculinizing supergene underlies an exaggerated male reproductive morph in a spider.</title>
        <authorList>
            <person name="Hendrickx F."/>
            <person name="De Corte Z."/>
            <person name="Sonet G."/>
            <person name="Van Belleghem S.M."/>
            <person name="Kostlbacher S."/>
            <person name="Vangestel C."/>
        </authorList>
    </citation>
    <scope>NUCLEOTIDE SEQUENCE [LARGE SCALE GENOMIC DNA]</scope>
    <source>
        <strain evidence="2">W744_W776</strain>
    </source>
</reference>
<organism evidence="2 3">
    <name type="scientific">Oedothorax gibbosus</name>
    <dbReference type="NCBI Taxonomy" id="931172"/>
    <lineage>
        <taxon>Eukaryota</taxon>
        <taxon>Metazoa</taxon>
        <taxon>Ecdysozoa</taxon>
        <taxon>Arthropoda</taxon>
        <taxon>Chelicerata</taxon>
        <taxon>Arachnida</taxon>
        <taxon>Araneae</taxon>
        <taxon>Araneomorphae</taxon>
        <taxon>Entelegynae</taxon>
        <taxon>Araneoidea</taxon>
        <taxon>Linyphiidae</taxon>
        <taxon>Erigoninae</taxon>
        <taxon>Oedothorax</taxon>
    </lineage>
</organism>
<proteinExistence type="predicted"/>
<feature type="coiled-coil region" evidence="1">
    <location>
        <begin position="74"/>
        <end position="143"/>
    </location>
</feature>
<name>A0AAV6TE57_9ARAC</name>
<gene>
    <name evidence="2" type="ORF">JTE90_002493</name>
</gene>
<keyword evidence="3" id="KW-1185">Reference proteome</keyword>
<evidence type="ECO:0000313" key="3">
    <source>
        <dbReference type="Proteomes" id="UP000827092"/>
    </source>
</evidence>
<evidence type="ECO:0000313" key="2">
    <source>
        <dbReference type="EMBL" id="KAG8155987.1"/>
    </source>
</evidence>